<keyword evidence="4" id="KW-1185">Reference proteome</keyword>
<protein>
    <submittedName>
        <fullName evidence="3">Prolyl oligopeptidase family serine peptidase</fullName>
    </submittedName>
</protein>
<evidence type="ECO:0000256" key="1">
    <source>
        <dbReference type="ARBA" id="ARBA00022801"/>
    </source>
</evidence>
<dbReference type="Gene3D" id="3.40.50.1820">
    <property type="entry name" value="alpha/beta hydrolase"/>
    <property type="match status" value="1"/>
</dbReference>
<dbReference type="Pfam" id="PF00326">
    <property type="entry name" value="Peptidase_S9"/>
    <property type="match status" value="1"/>
</dbReference>
<sequence length="598" mass="64365">MTSASRAAAKATRTYGVYRPVLPAVCSLNPDRMVYTGDAEGRCEIFAWDRSTGVSRQVTDRPQGTLLCAIDADAAVWWFDADQHGQGVWRVQDFTGGPHNSAFPDMPPGRPCGLALTDRGKAAVAVADASSLTVRLGRRGEPGEVVWRTGLPAILGDLAPGGDLLAICGPPHSAHAVTLVVPGGAVVATLSGAARRIWGLGFAPRRRLEPVLLVMCEDDGHYRLGTWRRATGLELFPWCALDTETTARWYPDGERVLLRQDRHGRSRLFTADLIRRTVTPVPVAEGTVLDAAPRADGDLHLIWTDAVTPPRTLCLSGRSLPGQHGWRLPAFGRRQDLWTPSPDGPVHTLVTTPADREPPHPLVLLVHGGPADHARDAYDPMVQSLVGSGFAVARVNYRGSTGYGPHWRSAYSEGVGHTQVADLVRVRAHLLNEGIGREGAIGLSGTSWGGYLVLLALGTHPGLWDAGVAVKPLADYATAFRHSTPALRFLDTTLFGGTPEQVPEHYRHASPSTYARAIRSPLLLVAARHDAKCPPEQIEAYLAVLREGGIPHELLWLDSGHDGYDGAEHVAVLERSLRFLGRALRPAPAPAPDVSAAH</sequence>
<dbReference type="SUPFAM" id="SSF53474">
    <property type="entry name" value="alpha/beta-Hydrolases"/>
    <property type="match status" value="1"/>
</dbReference>
<reference evidence="3 4" key="1">
    <citation type="submission" date="2023-03" db="EMBL/GenBank/DDBJ databases">
        <title>Draft genome sequence of Streptomyces sp. RB6PN23 isolated from peat swamp forest in Thailand.</title>
        <authorList>
            <person name="Klaysubun C."/>
            <person name="Duangmal K."/>
        </authorList>
    </citation>
    <scope>NUCLEOTIDE SEQUENCE [LARGE SCALE GENOMIC DNA]</scope>
    <source>
        <strain evidence="3 4">RB6PN23</strain>
    </source>
</reference>
<comment type="caution">
    <text evidence="3">The sequence shown here is derived from an EMBL/GenBank/DDBJ whole genome shotgun (WGS) entry which is preliminary data.</text>
</comment>
<accession>A0ABT5ZSP9</accession>
<organism evidence="3 4">
    <name type="scientific">Streptomyces silvisoli</name>
    <dbReference type="NCBI Taxonomy" id="3034235"/>
    <lineage>
        <taxon>Bacteria</taxon>
        <taxon>Bacillati</taxon>
        <taxon>Actinomycetota</taxon>
        <taxon>Actinomycetes</taxon>
        <taxon>Kitasatosporales</taxon>
        <taxon>Streptomycetaceae</taxon>
        <taxon>Streptomyces</taxon>
    </lineage>
</organism>
<dbReference type="PANTHER" id="PTHR42776">
    <property type="entry name" value="SERINE PEPTIDASE S9 FAMILY MEMBER"/>
    <property type="match status" value="1"/>
</dbReference>
<dbReference type="RefSeq" id="WP_276095667.1">
    <property type="nucleotide sequence ID" value="NZ_JARJBC010000019.1"/>
</dbReference>
<dbReference type="SUPFAM" id="SSF82171">
    <property type="entry name" value="DPP6 N-terminal domain-like"/>
    <property type="match status" value="1"/>
</dbReference>
<evidence type="ECO:0000313" key="3">
    <source>
        <dbReference type="EMBL" id="MDF3292615.1"/>
    </source>
</evidence>
<dbReference type="InterPro" id="IPR029058">
    <property type="entry name" value="AB_hydrolase_fold"/>
</dbReference>
<dbReference type="EMBL" id="JARJBC010000019">
    <property type="protein sequence ID" value="MDF3292615.1"/>
    <property type="molecule type" value="Genomic_DNA"/>
</dbReference>
<dbReference type="Proteomes" id="UP001216579">
    <property type="component" value="Unassembled WGS sequence"/>
</dbReference>
<feature type="domain" description="Peptidase S9 prolyl oligopeptidase catalytic" evidence="2">
    <location>
        <begin position="381"/>
        <end position="584"/>
    </location>
</feature>
<gene>
    <name evidence="3" type="ORF">P3G67_25965</name>
</gene>
<proteinExistence type="predicted"/>
<dbReference type="PANTHER" id="PTHR42776:SF27">
    <property type="entry name" value="DIPEPTIDYL PEPTIDASE FAMILY MEMBER 6"/>
    <property type="match status" value="1"/>
</dbReference>
<dbReference type="InterPro" id="IPR001375">
    <property type="entry name" value="Peptidase_S9_cat"/>
</dbReference>
<keyword evidence="1" id="KW-0378">Hydrolase</keyword>
<evidence type="ECO:0000259" key="2">
    <source>
        <dbReference type="Pfam" id="PF00326"/>
    </source>
</evidence>
<name>A0ABT5ZSP9_9ACTN</name>
<evidence type="ECO:0000313" key="4">
    <source>
        <dbReference type="Proteomes" id="UP001216579"/>
    </source>
</evidence>